<reference evidence="7" key="1">
    <citation type="submission" date="2021-08" db="EMBL/GenBank/DDBJ databases">
        <authorList>
            <person name="Misof B."/>
            <person name="Oliver O."/>
            <person name="Podsiadlowski L."/>
            <person name="Donath A."/>
            <person name="Peters R."/>
            <person name="Mayer C."/>
            <person name="Rust J."/>
            <person name="Gunkel S."/>
            <person name="Lesny P."/>
            <person name="Martin S."/>
            <person name="Oeyen J.P."/>
            <person name="Petersen M."/>
            <person name="Panagiotis P."/>
            <person name="Wilbrandt J."/>
            <person name="Tanja T."/>
        </authorList>
    </citation>
    <scope>NUCLEOTIDE SEQUENCE</scope>
    <source>
        <strain evidence="7">GBR_01_08_01A</strain>
        <tissue evidence="7">Thorax + abdomen</tissue>
    </source>
</reference>
<dbReference type="Gene3D" id="3.20.20.80">
    <property type="entry name" value="Glycosidases"/>
    <property type="match status" value="1"/>
</dbReference>
<dbReference type="CDD" id="cd11328">
    <property type="entry name" value="AmyAc_maltase"/>
    <property type="match status" value="1"/>
</dbReference>
<evidence type="ECO:0000313" key="7">
    <source>
        <dbReference type="EMBL" id="KAK2581726.1"/>
    </source>
</evidence>
<evidence type="ECO:0000313" key="8">
    <source>
        <dbReference type="Proteomes" id="UP001258017"/>
    </source>
</evidence>
<keyword evidence="4" id="KW-0812">Transmembrane</keyword>
<evidence type="ECO:0000256" key="5">
    <source>
        <dbReference type="SAM" id="SignalP"/>
    </source>
</evidence>
<feature type="compositionally biased region" description="Low complexity" evidence="3">
    <location>
        <begin position="576"/>
        <end position="590"/>
    </location>
</feature>
<dbReference type="PANTHER" id="PTHR10357:SF179">
    <property type="entry name" value="NEUTRAL AND BASIC AMINO ACID TRANSPORT PROTEIN RBAT"/>
    <property type="match status" value="1"/>
</dbReference>
<keyword evidence="4" id="KW-1133">Transmembrane helix</keyword>
<comment type="caution">
    <text evidence="7">The sequence shown here is derived from an EMBL/GenBank/DDBJ whole genome shotgun (WGS) entry which is preliminary data.</text>
</comment>
<feature type="compositionally biased region" description="Low complexity" evidence="3">
    <location>
        <begin position="618"/>
        <end position="642"/>
    </location>
</feature>
<feature type="compositionally biased region" description="Polar residues" evidence="3">
    <location>
        <begin position="598"/>
        <end position="616"/>
    </location>
</feature>
<proteinExistence type="predicted"/>
<protein>
    <recommendedName>
        <fullName evidence="2">alpha-glucosidase</fullName>
        <ecNumber evidence="2">3.2.1.20</ecNumber>
    </recommendedName>
</protein>
<feature type="domain" description="Glycosyl hydrolase family 13 catalytic" evidence="6">
    <location>
        <begin position="40"/>
        <end position="426"/>
    </location>
</feature>
<dbReference type="InterPro" id="IPR017853">
    <property type="entry name" value="GH"/>
</dbReference>
<keyword evidence="4" id="KW-0472">Membrane</keyword>
<dbReference type="Pfam" id="PF00128">
    <property type="entry name" value="Alpha-amylase"/>
    <property type="match status" value="1"/>
</dbReference>
<organism evidence="7 8">
    <name type="scientific">Odynerus spinipes</name>
    <dbReference type="NCBI Taxonomy" id="1348599"/>
    <lineage>
        <taxon>Eukaryota</taxon>
        <taxon>Metazoa</taxon>
        <taxon>Ecdysozoa</taxon>
        <taxon>Arthropoda</taxon>
        <taxon>Hexapoda</taxon>
        <taxon>Insecta</taxon>
        <taxon>Pterygota</taxon>
        <taxon>Neoptera</taxon>
        <taxon>Endopterygota</taxon>
        <taxon>Hymenoptera</taxon>
        <taxon>Apocrita</taxon>
        <taxon>Aculeata</taxon>
        <taxon>Vespoidea</taxon>
        <taxon>Vespidae</taxon>
        <taxon>Eumeninae</taxon>
        <taxon>Odynerus</taxon>
    </lineage>
</organism>
<keyword evidence="8" id="KW-1185">Reference proteome</keyword>
<dbReference type="SUPFAM" id="SSF51445">
    <property type="entry name" value="(Trans)glycosidases"/>
    <property type="match status" value="1"/>
</dbReference>
<evidence type="ECO:0000256" key="4">
    <source>
        <dbReference type="SAM" id="Phobius"/>
    </source>
</evidence>
<keyword evidence="5" id="KW-0732">Signal</keyword>
<dbReference type="InterPro" id="IPR045857">
    <property type="entry name" value="O16G_dom_2"/>
</dbReference>
<feature type="transmembrane region" description="Helical" evidence="4">
    <location>
        <begin position="660"/>
        <end position="681"/>
    </location>
</feature>
<reference evidence="7" key="2">
    <citation type="journal article" date="2023" name="Commun. Biol.">
        <title>Intrasexual cuticular hydrocarbon dimorphism in a wasp sheds light on hydrocarbon biosynthesis genes in Hymenoptera.</title>
        <authorList>
            <person name="Moris V.C."/>
            <person name="Podsiadlowski L."/>
            <person name="Martin S."/>
            <person name="Oeyen J.P."/>
            <person name="Donath A."/>
            <person name="Petersen M."/>
            <person name="Wilbrandt J."/>
            <person name="Misof B."/>
            <person name="Liedtke D."/>
            <person name="Thamm M."/>
            <person name="Scheiner R."/>
            <person name="Schmitt T."/>
            <person name="Niehuis O."/>
        </authorList>
    </citation>
    <scope>NUCLEOTIDE SEQUENCE</scope>
    <source>
        <strain evidence="7">GBR_01_08_01A</strain>
    </source>
</reference>
<feature type="chain" id="PRO_5042013332" description="alpha-glucosidase" evidence="5">
    <location>
        <begin position="25"/>
        <end position="682"/>
    </location>
</feature>
<evidence type="ECO:0000256" key="3">
    <source>
        <dbReference type="SAM" id="MobiDB-lite"/>
    </source>
</evidence>
<accession>A0AAD9RL91</accession>
<dbReference type="SMART" id="SM00642">
    <property type="entry name" value="Aamy"/>
    <property type="match status" value="1"/>
</dbReference>
<feature type="signal peptide" evidence="5">
    <location>
        <begin position="1"/>
        <end position="24"/>
    </location>
</feature>
<feature type="region of interest" description="Disordered" evidence="3">
    <location>
        <begin position="572"/>
        <end position="642"/>
    </location>
</feature>
<evidence type="ECO:0000259" key="6">
    <source>
        <dbReference type="SMART" id="SM00642"/>
    </source>
</evidence>
<dbReference type="AlphaFoldDB" id="A0AAD9RL91"/>
<dbReference type="EC" id="3.2.1.20" evidence="2"/>
<evidence type="ECO:0000256" key="2">
    <source>
        <dbReference type="ARBA" id="ARBA00012741"/>
    </source>
</evidence>
<comment type="catalytic activity">
    <reaction evidence="1">
        <text>Hydrolysis of terminal, non-reducing (1-&gt;4)-linked alpha-D-glucose residues with release of alpha-D-glucose.</text>
        <dbReference type="EC" id="3.2.1.20"/>
    </reaction>
</comment>
<gene>
    <name evidence="7" type="ORF">KPH14_002210</name>
</gene>
<evidence type="ECO:0000256" key="1">
    <source>
        <dbReference type="ARBA" id="ARBA00001657"/>
    </source>
</evidence>
<dbReference type="GO" id="GO:0004558">
    <property type="term" value="F:alpha-1,4-glucosidase activity"/>
    <property type="evidence" value="ECO:0007669"/>
    <property type="project" value="UniProtKB-EC"/>
</dbReference>
<dbReference type="Proteomes" id="UP001258017">
    <property type="component" value="Unassembled WGS sequence"/>
</dbReference>
<dbReference type="PANTHER" id="PTHR10357">
    <property type="entry name" value="ALPHA-AMYLASE FAMILY MEMBER"/>
    <property type="match status" value="1"/>
</dbReference>
<sequence length="682" mass="77769">MSQSMYTIIWVISVIEVLIGGIECVDLSDKEWWETTLVYQIWPRGFHDSDGDGEGDLRGIIEKLDYIKELGAETIWLNPIYASPLIDAGYDVANYTDINPLFGNFTDFDMLVQEAHNRELKIILDIIPNHSSNKHKWFLLSAQNVQPYSNYYIWSNGSVDMNKNKIPPNNWVSTYNKEEEGSAWTWSDTKQQWYYHKFHESQPDLNLRNTDVIQELLDIFKFWLEKNVDGFRISAVPYFFEDENLQNEQIVGSGHHTFGLKESIELLYKFRAHVNNWVEENNATTKLLIAESYDSDHNNLIAYYGNDTHEGIPPTNVHFINPIHNKTDADFIKKVIDEWFQILPENATTNWMLSNHDFSRVPSRIGLNRVDGLHMLSLLLPGQAYTYYGEEIAMLDAIIPWEKTIDPMGCARTKDTYESFSRDPARTPMQWNDRVSAGFSTNETTYLPTHHEYASRNVEMQQAQNRSNLKTYKQLAKLRKEPVFTHGDYELVSTNNNRILILKRSLEDNPVYIVIVNLWIRQEKVNLTSLYPDISNDLEIAVASSNAIYTTDTVTKDEIILTANAALVLKGRIEEPSTNSPSTTTTTEKATPSKDTETSPPVSSITESTVPTNITEYTPESNVTSVTTPSSPSTEETHLTETTTSIETTVQDDNSAVTTASAFVLVLSTSLIVIILSRFMIV</sequence>
<dbReference type="InterPro" id="IPR006047">
    <property type="entry name" value="GH13_cat_dom"/>
</dbReference>
<name>A0AAD9RL91_9HYME</name>
<dbReference type="Gene3D" id="3.90.400.10">
    <property type="entry name" value="Oligo-1,6-glucosidase, Domain 2"/>
    <property type="match status" value="1"/>
</dbReference>
<dbReference type="GO" id="GO:0005975">
    <property type="term" value="P:carbohydrate metabolic process"/>
    <property type="evidence" value="ECO:0007669"/>
    <property type="project" value="InterPro"/>
</dbReference>
<dbReference type="EMBL" id="JAIFRP010000038">
    <property type="protein sequence ID" value="KAK2581726.1"/>
    <property type="molecule type" value="Genomic_DNA"/>
</dbReference>